<proteinExistence type="predicted"/>
<accession>A0A1S8B6I2</accession>
<dbReference type="STRING" id="420778.A0A1S8B6I2"/>
<feature type="compositionally biased region" description="Low complexity" evidence="1">
    <location>
        <begin position="94"/>
        <end position="108"/>
    </location>
</feature>
<evidence type="ECO:0000313" key="2">
    <source>
        <dbReference type="EMBL" id="OMP83023.1"/>
    </source>
</evidence>
<gene>
    <name evidence="2" type="ORF">BK809_0001215</name>
</gene>
<feature type="compositionally biased region" description="Basic and acidic residues" evidence="1">
    <location>
        <begin position="306"/>
        <end position="321"/>
    </location>
</feature>
<comment type="caution">
    <text evidence="2">The sequence shown here is derived from an EMBL/GenBank/DDBJ whole genome shotgun (WGS) entry which is preliminary data.</text>
</comment>
<feature type="region of interest" description="Disordered" evidence="1">
    <location>
        <begin position="62"/>
        <end position="137"/>
    </location>
</feature>
<organism evidence="2 3">
    <name type="scientific">Diplodia seriata</name>
    <dbReference type="NCBI Taxonomy" id="420778"/>
    <lineage>
        <taxon>Eukaryota</taxon>
        <taxon>Fungi</taxon>
        <taxon>Dikarya</taxon>
        <taxon>Ascomycota</taxon>
        <taxon>Pezizomycotina</taxon>
        <taxon>Dothideomycetes</taxon>
        <taxon>Dothideomycetes incertae sedis</taxon>
        <taxon>Botryosphaeriales</taxon>
        <taxon>Botryosphaeriaceae</taxon>
        <taxon>Diplodia</taxon>
    </lineage>
</organism>
<sequence length="321" mass="36001">MSATNSDAAHPAAHPPPSEPKSKGDDYPTHSNLLMSGAKKIFNKASILHPQQVYTARLKAAEQRANPPLRRLSADRPQQPEGVRKNSLTHQQKAAMSTSAATTTTGSSKPGEHFEPRQTATDEDYTPDPSRSLPLDGPRQALVDDIIALYSCAPTVERVRRYTADCVYDDQFVYANDRFKMAGQWFALPKLFNASVNNGYQVIKNERDFIQFKNDQSWTFRVIPKTARVTGLVSLSLDPDTVDSDFIQVKYHKDQANDKDYSHEGLGFTFKKWQADQVAKHMDSEEVKAFEADKTAAKEHVRKYGTGKEEGNAPKEDFTKY</sequence>
<dbReference type="Proteomes" id="UP000190776">
    <property type="component" value="Unassembled WGS sequence"/>
</dbReference>
<feature type="region of interest" description="Disordered" evidence="1">
    <location>
        <begin position="1"/>
        <end position="32"/>
    </location>
</feature>
<evidence type="ECO:0000256" key="1">
    <source>
        <dbReference type="SAM" id="MobiDB-lite"/>
    </source>
</evidence>
<reference evidence="2 3" key="1">
    <citation type="submission" date="2017-01" db="EMBL/GenBank/DDBJ databases">
        <title>Draft genome sequence of Diplodia seriata F98.1, a fungal species involved in grapevine trunk diseases.</title>
        <authorList>
            <person name="Robert-Siegwald G."/>
            <person name="Vallet J."/>
            <person name="Abou-Mansour E."/>
            <person name="Xu J."/>
            <person name="Rey P."/>
            <person name="Bertsch C."/>
            <person name="Rego C."/>
            <person name="Larignon P."/>
            <person name="Fontaine F."/>
            <person name="Lebrun M.-H."/>
        </authorList>
    </citation>
    <scope>NUCLEOTIDE SEQUENCE [LARGE SCALE GENOMIC DNA]</scope>
    <source>
        <strain evidence="2 3">F98.1</strain>
    </source>
</reference>
<dbReference type="OrthoDB" id="2400485at2759"/>
<evidence type="ECO:0008006" key="4">
    <source>
        <dbReference type="Google" id="ProtNLM"/>
    </source>
</evidence>
<dbReference type="PANTHER" id="PTHR34213">
    <property type="entry name" value="NUCLEAR TRANSPORT FACTOR 2 (NTF2) FAMILY PROTEIN"/>
    <property type="match status" value="1"/>
</dbReference>
<dbReference type="AlphaFoldDB" id="A0A1S8B6I2"/>
<evidence type="ECO:0000313" key="3">
    <source>
        <dbReference type="Proteomes" id="UP000190776"/>
    </source>
</evidence>
<protein>
    <recommendedName>
        <fullName evidence="4">Fad dependent oxidoreductase</fullName>
    </recommendedName>
</protein>
<dbReference type="PANTHER" id="PTHR34213:SF2">
    <property type="entry name" value="NUCLEAR TRANSPORT FACTOR 2 (NTF2) FAMILY PROTEIN"/>
    <property type="match status" value="1"/>
</dbReference>
<name>A0A1S8B6I2_9PEZI</name>
<dbReference type="EMBL" id="MSZU01000113">
    <property type="protein sequence ID" value="OMP83023.1"/>
    <property type="molecule type" value="Genomic_DNA"/>
</dbReference>
<feature type="region of interest" description="Disordered" evidence="1">
    <location>
        <begin position="299"/>
        <end position="321"/>
    </location>
</feature>